<dbReference type="Proteomes" id="UP001188597">
    <property type="component" value="Unassembled WGS sequence"/>
</dbReference>
<accession>A0AA88WKI9</accession>
<reference evidence="1" key="1">
    <citation type="submission" date="2022-12" db="EMBL/GenBank/DDBJ databases">
        <title>Draft genome assemblies for two species of Escallonia (Escalloniales).</title>
        <authorList>
            <person name="Chanderbali A."/>
            <person name="Dervinis C."/>
            <person name="Anghel I."/>
            <person name="Soltis D."/>
            <person name="Soltis P."/>
            <person name="Zapata F."/>
        </authorList>
    </citation>
    <scope>NUCLEOTIDE SEQUENCE</scope>
    <source>
        <strain evidence="1">UCBG64.0493</strain>
        <tissue evidence="1">Leaf</tissue>
    </source>
</reference>
<sequence>MHTRANSKKLDFFLCYWLVEADGFYFVNHDNITHGQKMYAWPSKPSLVVTVASTAAAKHALSARSTPSLRAEASIPTKYLLAQRPYLLVII</sequence>
<keyword evidence="2" id="KW-1185">Reference proteome</keyword>
<evidence type="ECO:0000313" key="1">
    <source>
        <dbReference type="EMBL" id="KAK3029541.1"/>
    </source>
</evidence>
<organism evidence="1 2">
    <name type="scientific">Escallonia herrerae</name>
    <dbReference type="NCBI Taxonomy" id="1293975"/>
    <lineage>
        <taxon>Eukaryota</taxon>
        <taxon>Viridiplantae</taxon>
        <taxon>Streptophyta</taxon>
        <taxon>Embryophyta</taxon>
        <taxon>Tracheophyta</taxon>
        <taxon>Spermatophyta</taxon>
        <taxon>Magnoliopsida</taxon>
        <taxon>eudicotyledons</taxon>
        <taxon>Gunneridae</taxon>
        <taxon>Pentapetalae</taxon>
        <taxon>asterids</taxon>
        <taxon>campanulids</taxon>
        <taxon>Escalloniales</taxon>
        <taxon>Escalloniaceae</taxon>
        <taxon>Escallonia</taxon>
    </lineage>
</organism>
<dbReference type="AlphaFoldDB" id="A0AA88WKI9"/>
<evidence type="ECO:0000313" key="2">
    <source>
        <dbReference type="Proteomes" id="UP001188597"/>
    </source>
</evidence>
<dbReference type="EMBL" id="JAVXUP010000377">
    <property type="protein sequence ID" value="KAK3029541.1"/>
    <property type="molecule type" value="Genomic_DNA"/>
</dbReference>
<name>A0AA88WKI9_9ASTE</name>
<comment type="caution">
    <text evidence="1">The sequence shown here is derived from an EMBL/GenBank/DDBJ whole genome shotgun (WGS) entry which is preliminary data.</text>
</comment>
<gene>
    <name evidence="1" type="ORF">RJ639_038500</name>
</gene>
<protein>
    <submittedName>
        <fullName evidence="1">Uncharacterized protein</fullName>
    </submittedName>
</protein>
<proteinExistence type="predicted"/>